<feature type="region of interest" description="Disordered" evidence="1">
    <location>
        <begin position="239"/>
        <end position="325"/>
    </location>
</feature>
<feature type="domain" description="BTB" evidence="2">
    <location>
        <begin position="78"/>
        <end position="149"/>
    </location>
</feature>
<organism evidence="3 4">
    <name type="scientific">Teratosphaeria destructans</name>
    <dbReference type="NCBI Taxonomy" id="418781"/>
    <lineage>
        <taxon>Eukaryota</taxon>
        <taxon>Fungi</taxon>
        <taxon>Dikarya</taxon>
        <taxon>Ascomycota</taxon>
        <taxon>Pezizomycotina</taxon>
        <taxon>Dothideomycetes</taxon>
        <taxon>Dothideomycetidae</taxon>
        <taxon>Mycosphaerellales</taxon>
        <taxon>Teratosphaeriaceae</taxon>
        <taxon>Teratosphaeria</taxon>
    </lineage>
</organism>
<dbReference type="Pfam" id="PF00651">
    <property type="entry name" value="BTB"/>
    <property type="match status" value="1"/>
</dbReference>
<dbReference type="EMBL" id="RIBY02002045">
    <property type="protein sequence ID" value="KAH9826006.1"/>
    <property type="molecule type" value="Genomic_DNA"/>
</dbReference>
<feature type="domain" description="BTB" evidence="2">
    <location>
        <begin position="404"/>
        <end position="468"/>
    </location>
</feature>
<dbReference type="AlphaFoldDB" id="A0A9W7SNT3"/>
<accession>A0A9W7SNT3</accession>
<evidence type="ECO:0000313" key="3">
    <source>
        <dbReference type="EMBL" id="KAH9826006.1"/>
    </source>
</evidence>
<dbReference type="InterPro" id="IPR000210">
    <property type="entry name" value="BTB/POZ_dom"/>
</dbReference>
<dbReference type="OrthoDB" id="1022638at2759"/>
<gene>
    <name evidence="3" type="ORF">Tdes44962_MAKER03789</name>
</gene>
<reference evidence="3 4" key="1">
    <citation type="journal article" date="2018" name="IMA Fungus">
        <title>IMA Genome-F 10: Nine draft genome sequences of Claviceps purpurea s.lat., including C. arundinis, C. humidiphila, and C. cf. spartinae, pseudomolecules for the pitch canker pathogen Fusarium circinatum, draft genome of Davidsoniella eucalypti, Grosmannia galeiformis, Quambalaria eucalypti, and Teratosphaeria destructans.</title>
        <authorList>
            <person name="Wingfield B.D."/>
            <person name="Liu M."/>
            <person name="Nguyen H.D."/>
            <person name="Lane F.A."/>
            <person name="Morgan S.W."/>
            <person name="De Vos L."/>
            <person name="Wilken P.M."/>
            <person name="Duong T.A."/>
            <person name="Aylward J."/>
            <person name="Coetzee M.P."/>
            <person name="Dadej K."/>
            <person name="De Beer Z.W."/>
            <person name="Findlay W."/>
            <person name="Havenga M."/>
            <person name="Kolarik M."/>
            <person name="Menzies J.G."/>
            <person name="Naidoo K."/>
            <person name="Pochopski O."/>
            <person name="Shoukouhi P."/>
            <person name="Santana Q.C."/>
            <person name="Seifert K.A."/>
            <person name="Soal N."/>
            <person name="Steenkamp E.T."/>
            <person name="Tatham C.T."/>
            <person name="van der Nest M.A."/>
            <person name="Wingfield M.J."/>
        </authorList>
    </citation>
    <scope>NUCLEOTIDE SEQUENCE [LARGE SCALE GENOMIC DNA]</scope>
    <source>
        <strain evidence="3">CMW44962</strain>
    </source>
</reference>
<dbReference type="SUPFAM" id="SSF54695">
    <property type="entry name" value="POZ domain"/>
    <property type="match status" value="1"/>
</dbReference>
<feature type="compositionally biased region" description="Pro residues" evidence="1">
    <location>
        <begin position="267"/>
        <end position="313"/>
    </location>
</feature>
<dbReference type="SMART" id="SM00225">
    <property type="entry name" value="BTB"/>
    <property type="match status" value="2"/>
</dbReference>
<dbReference type="PANTHER" id="PTHR47843">
    <property type="entry name" value="BTB DOMAIN-CONTAINING PROTEIN-RELATED"/>
    <property type="match status" value="1"/>
</dbReference>
<feature type="compositionally biased region" description="Low complexity" evidence="1">
    <location>
        <begin position="17"/>
        <end position="26"/>
    </location>
</feature>
<dbReference type="Gene3D" id="3.30.710.10">
    <property type="entry name" value="Potassium Channel Kv1.1, Chain A"/>
    <property type="match status" value="2"/>
</dbReference>
<reference evidence="3 4" key="2">
    <citation type="journal article" date="2021" name="Curr. Genet.">
        <title>Genetic response to nitrogen starvation in the aggressive Eucalyptus foliar pathogen Teratosphaeria destructans.</title>
        <authorList>
            <person name="Havenga M."/>
            <person name="Wingfield B.D."/>
            <person name="Wingfield M.J."/>
            <person name="Dreyer L.L."/>
            <person name="Roets F."/>
            <person name="Aylward J."/>
        </authorList>
    </citation>
    <scope>NUCLEOTIDE SEQUENCE [LARGE SCALE GENOMIC DNA]</scope>
    <source>
        <strain evidence="3">CMW44962</strain>
    </source>
</reference>
<comment type="caution">
    <text evidence="3">The sequence shown here is derived from an EMBL/GenBank/DDBJ whole genome shotgun (WGS) entry which is preliminary data.</text>
</comment>
<evidence type="ECO:0000259" key="2">
    <source>
        <dbReference type="PROSITE" id="PS50097"/>
    </source>
</evidence>
<name>A0A9W7SNT3_9PEZI</name>
<evidence type="ECO:0000313" key="4">
    <source>
        <dbReference type="Proteomes" id="UP001138500"/>
    </source>
</evidence>
<keyword evidence="4" id="KW-1185">Reference proteome</keyword>
<proteinExistence type="predicted"/>
<sequence>MSGHDGRPSRGRGRVGRAGASAGSIRWVDRRPFVRVPDGPPTIPPAESTLKRKADGEPEEASSKVRRSSSLAPNFSGNIITVQVGDGRQKKSISIHEALLIKHSEYFRVMLGKEWKERNTHVVSMPEDDPASFELFAGFVYTGRVFSNAPSSAAGVRAKSKEQEHDAEEFERLAHAWALGEKLMSTTFKDAVTDATINKIYAAKPDRASPMRRHGDAPPVAPPLWVMSPPLFFHPAAGSPAAGPPAAGPLAAGPSAAGPSHFFNPAAGPPAAGPLPAGPPPAGPPPAGPPPAGPPAAGPPPAGPPAAGPPAAGPPAAGVLPLHPTASFADGSHPVAISAGYSAGPHHGNFPTNMHSIVWSQSATAQVGMKKLLVNIAVSSWDVEKIKEMKHDDGVPKEFLPDRTTITVKVGRHEKLFVVDEGKLKAHSDFFKAALKQEWNEEQERAVVLPDERDPETFEISSHFINSGANYTRYDGEDTDSESHEWRRLGRLWQLGDRILSTSVRDAATDSIIEEMDVESEIPVPLYQDIYRGGRQDSAARKLMVDVATREWNVEGFA</sequence>
<dbReference type="PANTHER" id="PTHR47843:SF2">
    <property type="entry name" value="BTB DOMAIN-CONTAINING PROTEIN"/>
    <property type="match status" value="1"/>
</dbReference>
<dbReference type="Proteomes" id="UP001138500">
    <property type="component" value="Unassembled WGS sequence"/>
</dbReference>
<protein>
    <recommendedName>
        <fullName evidence="2">BTB domain-containing protein</fullName>
    </recommendedName>
</protein>
<feature type="region of interest" description="Disordered" evidence="1">
    <location>
        <begin position="1"/>
        <end position="70"/>
    </location>
</feature>
<dbReference type="CDD" id="cd18186">
    <property type="entry name" value="BTB_POZ_ZBTB_KLHL-like"/>
    <property type="match status" value="2"/>
</dbReference>
<feature type="compositionally biased region" description="Low complexity" evidence="1">
    <location>
        <begin position="248"/>
        <end position="266"/>
    </location>
</feature>
<evidence type="ECO:0000256" key="1">
    <source>
        <dbReference type="SAM" id="MobiDB-lite"/>
    </source>
</evidence>
<dbReference type="InterPro" id="IPR011333">
    <property type="entry name" value="SKP1/BTB/POZ_sf"/>
</dbReference>
<dbReference type="PROSITE" id="PS50097">
    <property type="entry name" value="BTB"/>
    <property type="match status" value="2"/>
</dbReference>